<proteinExistence type="predicted"/>
<feature type="domain" description="NmrA-like" evidence="2">
    <location>
        <begin position="5"/>
        <end position="121"/>
    </location>
</feature>
<organism evidence="3 4">
    <name type="scientific">Penicillium italicum</name>
    <name type="common">Blue mold</name>
    <dbReference type="NCBI Taxonomy" id="40296"/>
    <lineage>
        <taxon>Eukaryota</taxon>
        <taxon>Fungi</taxon>
        <taxon>Dikarya</taxon>
        <taxon>Ascomycota</taxon>
        <taxon>Pezizomycotina</taxon>
        <taxon>Eurotiomycetes</taxon>
        <taxon>Eurotiomycetidae</taxon>
        <taxon>Eurotiales</taxon>
        <taxon>Aspergillaceae</taxon>
        <taxon>Penicillium</taxon>
    </lineage>
</organism>
<reference evidence="3 4" key="1">
    <citation type="journal article" date="2015" name="Mol. Plant Microbe Interact.">
        <title>Genome, transcriptome, and functional analyses of Penicillium expansum provide new insights into secondary metabolism and pathogenicity.</title>
        <authorList>
            <person name="Ballester A.R."/>
            <person name="Marcet-Houben M."/>
            <person name="Levin E."/>
            <person name="Sela N."/>
            <person name="Selma-Lazaro C."/>
            <person name="Carmona L."/>
            <person name="Wisniewski M."/>
            <person name="Droby S."/>
            <person name="Gonzalez-Candelas L."/>
            <person name="Gabaldon T."/>
        </authorList>
    </citation>
    <scope>NUCLEOTIDE SEQUENCE [LARGE SCALE GENOMIC DNA]</scope>
    <source>
        <strain evidence="3 4">PHI-1</strain>
    </source>
</reference>
<dbReference type="Gene3D" id="3.40.50.720">
    <property type="entry name" value="NAD(P)-binding Rossmann-like Domain"/>
    <property type="match status" value="1"/>
</dbReference>
<dbReference type="Proteomes" id="UP000030104">
    <property type="component" value="Unassembled WGS sequence"/>
</dbReference>
<dbReference type="InterPro" id="IPR008030">
    <property type="entry name" value="NmrA-like"/>
</dbReference>
<evidence type="ECO:0000313" key="3">
    <source>
        <dbReference type="EMBL" id="KGO72687.1"/>
    </source>
</evidence>
<dbReference type="HOGENOM" id="CLU_1277991_0_0_1"/>
<dbReference type="AlphaFoldDB" id="A0A0A2KXZ1"/>
<dbReference type="InterPro" id="IPR036291">
    <property type="entry name" value="NAD(P)-bd_dom_sf"/>
</dbReference>
<accession>A0A0A2KXZ1</accession>
<dbReference type="OrthoDB" id="9997102at2759"/>
<sequence length="216" mass="23615">MSAPRKTVLVTGATGKQGGALVQSLISAPDTAGYNIVAVTHDVTSPRALKLPEAIFRKVSPIRGIFSVQVNSNAEEQQGKAIVDAAVAHRVRQFFYSSGDRGGPKKSPANSTKDKTFAAKHHGANNLNPTTDISGKGFACMWEQMGDGKLQFVSTKNIGWGDELIQKEAKVMFCRRIIYAYGTLRYSFCSHVIVEGHRGRCVPLNFKAWTEENKEQ</sequence>
<evidence type="ECO:0000256" key="1">
    <source>
        <dbReference type="SAM" id="MobiDB-lite"/>
    </source>
</evidence>
<evidence type="ECO:0000313" key="4">
    <source>
        <dbReference type="Proteomes" id="UP000030104"/>
    </source>
</evidence>
<protein>
    <recommendedName>
        <fullName evidence="2">NmrA-like domain-containing protein</fullName>
    </recommendedName>
</protein>
<dbReference type="STRING" id="40296.A0A0A2KXZ1"/>
<gene>
    <name evidence="3" type="ORF">PITC_056730</name>
</gene>
<dbReference type="EMBL" id="JQGA01000867">
    <property type="protein sequence ID" value="KGO72687.1"/>
    <property type="molecule type" value="Genomic_DNA"/>
</dbReference>
<name>A0A0A2KXZ1_PENIT</name>
<evidence type="ECO:0000259" key="2">
    <source>
        <dbReference type="Pfam" id="PF05368"/>
    </source>
</evidence>
<comment type="caution">
    <text evidence="3">The sequence shown here is derived from an EMBL/GenBank/DDBJ whole genome shotgun (WGS) entry which is preliminary data.</text>
</comment>
<dbReference type="Pfam" id="PF05368">
    <property type="entry name" value="NmrA"/>
    <property type="match status" value="1"/>
</dbReference>
<feature type="region of interest" description="Disordered" evidence="1">
    <location>
        <begin position="97"/>
        <end position="130"/>
    </location>
</feature>
<dbReference type="PhylomeDB" id="A0A0A2KXZ1"/>
<dbReference type="SUPFAM" id="SSF51735">
    <property type="entry name" value="NAD(P)-binding Rossmann-fold domains"/>
    <property type="match status" value="1"/>
</dbReference>
<keyword evidence="4" id="KW-1185">Reference proteome</keyword>